<evidence type="ECO:0000313" key="5">
    <source>
        <dbReference type="EMBL" id="EFN79077.1"/>
    </source>
</evidence>
<protein>
    <submittedName>
        <fullName evidence="5">Phosphatidylinositol N-acetylglucosaminyltransferase subunit H</fullName>
    </submittedName>
</protein>
<comment type="similarity">
    <text evidence="2">Belongs to the PIGH family.</text>
</comment>
<reference evidence="5 6" key="1">
    <citation type="journal article" date="2010" name="Science">
        <title>Genomic comparison of the ants Camponotus floridanus and Harpegnathos saltator.</title>
        <authorList>
            <person name="Bonasio R."/>
            <person name="Zhang G."/>
            <person name="Ye C."/>
            <person name="Mutti N.S."/>
            <person name="Fang X."/>
            <person name="Qin N."/>
            <person name="Donahue G."/>
            <person name="Yang P."/>
            <person name="Li Q."/>
            <person name="Li C."/>
            <person name="Zhang P."/>
            <person name="Huang Z."/>
            <person name="Berger S.L."/>
            <person name="Reinberg D."/>
            <person name="Wang J."/>
            <person name="Liebig J."/>
        </authorList>
    </citation>
    <scope>NUCLEOTIDE SEQUENCE [LARGE SCALE GENOMIC DNA]</scope>
    <source>
        <strain evidence="5 6">R22 G/1</strain>
    </source>
</reference>
<dbReference type="PANTHER" id="PTHR15231">
    <property type="entry name" value="PHOSPHATIDYLINOSITOL N-ACETYLGLUCOSAMINYLTRANSFERASE SUBUNIT H"/>
    <property type="match status" value="1"/>
</dbReference>
<dbReference type="InterPro" id="IPR044215">
    <property type="entry name" value="PIG-H"/>
</dbReference>
<dbReference type="GO" id="GO:0016757">
    <property type="term" value="F:glycosyltransferase activity"/>
    <property type="evidence" value="ECO:0007669"/>
    <property type="project" value="UniProtKB-KW"/>
</dbReference>
<name>E2BZ05_HARSA</name>
<feature type="non-terminal residue" evidence="5">
    <location>
        <position position="191"/>
    </location>
</feature>
<dbReference type="GO" id="GO:0006506">
    <property type="term" value="P:GPI anchor biosynthetic process"/>
    <property type="evidence" value="ECO:0007669"/>
    <property type="project" value="UniProtKB-UniPathway"/>
</dbReference>
<evidence type="ECO:0000256" key="2">
    <source>
        <dbReference type="ARBA" id="ARBA00009610"/>
    </source>
</evidence>
<organism evidence="6">
    <name type="scientific">Harpegnathos saltator</name>
    <name type="common">Jerdon's jumping ant</name>
    <dbReference type="NCBI Taxonomy" id="610380"/>
    <lineage>
        <taxon>Eukaryota</taxon>
        <taxon>Metazoa</taxon>
        <taxon>Ecdysozoa</taxon>
        <taxon>Arthropoda</taxon>
        <taxon>Hexapoda</taxon>
        <taxon>Insecta</taxon>
        <taxon>Pterygota</taxon>
        <taxon>Neoptera</taxon>
        <taxon>Endopterygota</taxon>
        <taxon>Hymenoptera</taxon>
        <taxon>Apocrita</taxon>
        <taxon>Aculeata</taxon>
        <taxon>Formicoidea</taxon>
        <taxon>Formicidae</taxon>
        <taxon>Ponerinae</taxon>
        <taxon>Ponerini</taxon>
        <taxon>Harpegnathos</taxon>
    </lineage>
</organism>
<dbReference type="EMBL" id="GL451538">
    <property type="protein sequence ID" value="EFN79077.1"/>
    <property type="molecule type" value="Genomic_DNA"/>
</dbReference>
<keyword evidence="5" id="KW-0808">Transferase</keyword>
<proteinExistence type="inferred from homology"/>
<dbReference type="Pfam" id="PF10181">
    <property type="entry name" value="PIG-H"/>
    <property type="match status" value="1"/>
</dbReference>
<dbReference type="AlphaFoldDB" id="E2BZ05"/>
<keyword evidence="5" id="KW-0328">Glycosyltransferase</keyword>
<dbReference type="InterPro" id="IPR019328">
    <property type="entry name" value="PIGH-H_dom"/>
</dbReference>
<dbReference type="STRING" id="610380.E2BZ05"/>
<accession>E2BZ05</accession>
<feature type="domain" description="Phosphatidylinositol N-acetylglucosaminyltransferase subunit H conserved" evidence="4">
    <location>
        <begin position="95"/>
        <end position="165"/>
    </location>
</feature>
<dbReference type="UniPathway" id="UPA00196"/>
<keyword evidence="6" id="KW-1185">Reference proteome</keyword>
<evidence type="ECO:0000256" key="1">
    <source>
        <dbReference type="ARBA" id="ARBA00004687"/>
    </source>
</evidence>
<dbReference type="GO" id="GO:0000506">
    <property type="term" value="C:glycosylphosphatidylinositol-N-acetylglucosaminyltransferase (GPI-GnT) complex"/>
    <property type="evidence" value="ECO:0007669"/>
    <property type="project" value="InterPro"/>
</dbReference>
<gene>
    <name evidence="5" type="ORF">EAI_15044</name>
</gene>
<evidence type="ECO:0000313" key="6">
    <source>
        <dbReference type="Proteomes" id="UP000008237"/>
    </source>
</evidence>
<feature type="transmembrane region" description="Helical" evidence="3">
    <location>
        <begin position="54"/>
        <end position="82"/>
    </location>
</feature>
<evidence type="ECO:0000259" key="4">
    <source>
        <dbReference type="Pfam" id="PF10181"/>
    </source>
</evidence>
<dbReference type="InParanoid" id="E2BZ05"/>
<sequence>MSSNFFTQAFSTELLFRNADGEQLILEEKGSSNADNIINFALQSKKHFNVSLCLVFSCITLFLWIVSGISILFVVSTCVLTLQYKSFLASIKQDTLLVVESIGIHIESKRTFGIFTSTEFLPWNTVEDIFIGEVIKGQRVLYCLTIIVRESVGRQDSRRLVPLFQDLLPERKCLEYMYIRLAHLIGSTKRR</sequence>
<dbReference type="PANTHER" id="PTHR15231:SF1">
    <property type="entry name" value="PHOSPHATIDYLINOSITOL N-ACETYLGLUCOSAMINYLTRANSFERASE SUBUNIT H"/>
    <property type="match status" value="1"/>
</dbReference>
<comment type="pathway">
    <text evidence="1">Glycolipid biosynthesis; glycosylphosphatidylinositol-anchor biosynthesis.</text>
</comment>
<keyword evidence="3" id="KW-1133">Transmembrane helix</keyword>
<dbReference type="OMA" id="TIYSELQ"/>
<dbReference type="Proteomes" id="UP000008237">
    <property type="component" value="Unassembled WGS sequence"/>
</dbReference>
<keyword evidence="3" id="KW-0472">Membrane</keyword>
<evidence type="ECO:0000256" key="3">
    <source>
        <dbReference type="SAM" id="Phobius"/>
    </source>
</evidence>
<keyword evidence="3" id="KW-0812">Transmembrane</keyword>